<feature type="compositionally biased region" description="Basic and acidic residues" evidence="1">
    <location>
        <begin position="11"/>
        <end position="20"/>
    </location>
</feature>
<name>A0AAG5DEZ3_ANOAO</name>
<dbReference type="Proteomes" id="UP000075880">
    <property type="component" value="Unassembled WGS sequence"/>
</dbReference>
<feature type="region of interest" description="Disordered" evidence="1">
    <location>
        <begin position="1"/>
        <end position="23"/>
    </location>
</feature>
<evidence type="ECO:0000256" key="1">
    <source>
        <dbReference type="SAM" id="MobiDB-lite"/>
    </source>
</evidence>
<evidence type="ECO:0000313" key="2">
    <source>
        <dbReference type="EnsemblMetazoa" id="ENSAATROPP009425"/>
    </source>
</evidence>
<dbReference type="AlphaFoldDB" id="A0AAG5DEZ3"/>
<sequence>MKWKKLFNGKQADKKQRPVDEPTVPAVQKTIKKPCCSKCAIVCKCKHHRRVLRSITIPPRCLFETNTLPLN</sequence>
<proteinExistence type="predicted"/>
<reference evidence="2" key="1">
    <citation type="submission" date="2024-04" db="UniProtKB">
        <authorList>
            <consortium name="EnsemblMetazoa"/>
        </authorList>
    </citation>
    <scope>IDENTIFICATION</scope>
    <source>
        <strain evidence="2">EBRO</strain>
    </source>
</reference>
<keyword evidence="3" id="KW-1185">Reference proteome</keyword>
<accession>A0AAG5DEZ3</accession>
<evidence type="ECO:0000313" key="3">
    <source>
        <dbReference type="Proteomes" id="UP000075880"/>
    </source>
</evidence>
<protein>
    <submittedName>
        <fullName evidence="2">Uncharacterized protein</fullName>
    </submittedName>
</protein>
<organism evidence="2 3">
    <name type="scientific">Anopheles atroparvus</name>
    <name type="common">European mosquito</name>
    <dbReference type="NCBI Taxonomy" id="41427"/>
    <lineage>
        <taxon>Eukaryota</taxon>
        <taxon>Metazoa</taxon>
        <taxon>Ecdysozoa</taxon>
        <taxon>Arthropoda</taxon>
        <taxon>Hexapoda</taxon>
        <taxon>Insecta</taxon>
        <taxon>Pterygota</taxon>
        <taxon>Neoptera</taxon>
        <taxon>Endopterygota</taxon>
        <taxon>Diptera</taxon>
        <taxon>Nematocera</taxon>
        <taxon>Culicoidea</taxon>
        <taxon>Culicidae</taxon>
        <taxon>Anophelinae</taxon>
        <taxon>Anopheles</taxon>
    </lineage>
</organism>
<dbReference type="EnsemblMetazoa" id="ENSAATROPT010444">
    <property type="protein sequence ID" value="ENSAATROPP009425"/>
    <property type="gene ID" value="ENSAATROPG008490"/>
</dbReference>